<evidence type="ECO:0000313" key="1">
    <source>
        <dbReference type="EMBL" id="MFD2459893.1"/>
    </source>
</evidence>
<protein>
    <submittedName>
        <fullName evidence="1">Uncharacterized protein</fullName>
    </submittedName>
</protein>
<proteinExistence type="predicted"/>
<name>A0ABW5GFW2_9PSEU</name>
<dbReference type="EMBL" id="JBHUKU010000007">
    <property type="protein sequence ID" value="MFD2459893.1"/>
    <property type="molecule type" value="Genomic_DNA"/>
</dbReference>
<comment type="caution">
    <text evidence="1">The sequence shown here is derived from an EMBL/GenBank/DDBJ whole genome shotgun (WGS) entry which is preliminary data.</text>
</comment>
<dbReference type="RefSeq" id="WP_345402848.1">
    <property type="nucleotide sequence ID" value="NZ_BAABHG010000014.1"/>
</dbReference>
<accession>A0ABW5GFW2</accession>
<gene>
    <name evidence="1" type="ORF">ACFSYJ_14855</name>
</gene>
<organism evidence="1 2">
    <name type="scientific">Amycolatopsis samaneae</name>
    <dbReference type="NCBI Taxonomy" id="664691"/>
    <lineage>
        <taxon>Bacteria</taxon>
        <taxon>Bacillati</taxon>
        <taxon>Actinomycetota</taxon>
        <taxon>Actinomycetes</taxon>
        <taxon>Pseudonocardiales</taxon>
        <taxon>Pseudonocardiaceae</taxon>
        <taxon>Amycolatopsis</taxon>
    </lineage>
</organism>
<reference evidence="2" key="1">
    <citation type="journal article" date="2019" name="Int. J. Syst. Evol. Microbiol.">
        <title>The Global Catalogue of Microorganisms (GCM) 10K type strain sequencing project: providing services to taxonomists for standard genome sequencing and annotation.</title>
        <authorList>
            <consortium name="The Broad Institute Genomics Platform"/>
            <consortium name="The Broad Institute Genome Sequencing Center for Infectious Disease"/>
            <person name="Wu L."/>
            <person name="Ma J."/>
        </authorList>
    </citation>
    <scope>NUCLEOTIDE SEQUENCE [LARGE SCALE GENOMIC DNA]</scope>
    <source>
        <strain evidence="2">CGMCC 4.7643</strain>
    </source>
</reference>
<dbReference type="Proteomes" id="UP001597419">
    <property type="component" value="Unassembled WGS sequence"/>
</dbReference>
<keyword evidence="2" id="KW-1185">Reference proteome</keyword>
<evidence type="ECO:0000313" key="2">
    <source>
        <dbReference type="Proteomes" id="UP001597419"/>
    </source>
</evidence>
<sequence>MTAVPARIGLLSSEYVVRGTTAAAQASRLDTVARLELGPALERALAGTFEDDEAVYVLRDVHAELALRADAPDVARHWAEALAVAIVETVATGDGARLVKFDDEPAFLAAYLADHVRGEAAGHWYFGSLRQFHELPIGEVLRELAADVSADRVFAALHRQGRLREVLAAVPVSVLSGLYGERGAAADDLAGLWPLLVAATRIAGAWGLWASAPLTALEVARRYRPRPVPDWRDPAALTAIVVDVLRSLEEIRRPAGPPPPSLADEFGWLDPRHLARGLTGTPSPHRRPSDREAEILAVVRAAVAGLGPLRAGPVARILVRGAVFAGNPEWTGDPLAETVLARVLEESTVDTAGEAGSPGFEDTPCAGLLVLLRGVADLGLPAMFARLGLGDALTPALLAVGTRLGGAEPVDPAILAFAGLPADVERETRRWQAVESEHGEAVDRELGAVLHGLRIGSVAGTNLTERLARAVLAAWSRWLGRCAGLPEKDLLTHFVRRPGRLSWPPRELRVELDSRILDVVLRQAGYDRPIESVPWLGDRRVSFRLGDT</sequence>